<reference evidence="1 2" key="1">
    <citation type="submission" date="2020-03" db="EMBL/GenBank/DDBJ databases">
        <title>Complete genome sequence of Orbus sp. IPMB12 (BCRC 80908).</title>
        <authorList>
            <person name="Lo W.-S."/>
            <person name="Chang T.-H."/>
            <person name="Kuo C.-H."/>
        </authorList>
    </citation>
    <scope>NUCLEOTIDE SEQUENCE [LARGE SCALE GENOMIC DNA]</scope>
    <source>
        <strain evidence="1 2">IPMB12</strain>
    </source>
</reference>
<dbReference type="Proteomes" id="UP000501168">
    <property type="component" value="Chromosome"/>
</dbReference>
<accession>A0A6G9IEF3</accession>
<dbReference type="RefSeq" id="WP_166917486.1">
    <property type="nucleotide sequence ID" value="NZ_CP050253.1"/>
</dbReference>
<evidence type="ECO:0000313" key="1">
    <source>
        <dbReference type="EMBL" id="QIQ22189.1"/>
    </source>
</evidence>
<dbReference type="KEGG" id="orb:IPMB12_11120"/>
<sequence>MSHKSLVFKLFKFEEGDYIQQLVLKSDNVKLDRAIGLTLLDFIVEHSTSEKEDASFEELLQKVEHGEYQPQDPRFADWDMNAKQIWLCPPVALPGHMAITNEYTEYSIDPDSGGEPQQFTFNQYRTVLKFWRECQQMVEGKDLSTMEDFRREMPFPEK</sequence>
<proteinExistence type="predicted"/>
<dbReference type="InParanoid" id="A0A6G9IEF3"/>
<name>A0A6G9IEF3_9GAMM</name>
<dbReference type="AlphaFoldDB" id="A0A6G9IEF3"/>
<evidence type="ECO:0000313" key="2">
    <source>
        <dbReference type="Proteomes" id="UP000501168"/>
    </source>
</evidence>
<organism evidence="1 2">
    <name type="scientific">Zophobihabitans entericus</name>
    <dbReference type="NCBI Taxonomy" id="1635327"/>
    <lineage>
        <taxon>Bacteria</taxon>
        <taxon>Pseudomonadati</taxon>
        <taxon>Pseudomonadota</taxon>
        <taxon>Gammaproteobacteria</taxon>
        <taxon>Orbales</taxon>
        <taxon>Orbaceae</taxon>
        <taxon>Zophobihabitans</taxon>
    </lineage>
</organism>
<dbReference type="EMBL" id="CP050253">
    <property type="protein sequence ID" value="QIQ22189.1"/>
    <property type="molecule type" value="Genomic_DNA"/>
</dbReference>
<protein>
    <submittedName>
        <fullName evidence="1">Uncharacterized protein</fullName>
    </submittedName>
</protein>
<gene>
    <name evidence="1" type="ORF">IPMB12_11120</name>
</gene>
<keyword evidence="2" id="KW-1185">Reference proteome</keyword>